<gene>
    <name evidence="2" type="primary">DHAR1</name>
    <name evidence="2" type="ORF">SNEC2469_LOCUS15950</name>
</gene>
<dbReference type="Proteomes" id="UP000601435">
    <property type="component" value="Unassembled WGS sequence"/>
</dbReference>
<dbReference type="InterPro" id="IPR004045">
    <property type="entry name" value="Glutathione_S-Trfase_N"/>
</dbReference>
<feature type="domain" description="GST N-terminal" evidence="1">
    <location>
        <begin position="67"/>
        <end position="148"/>
    </location>
</feature>
<dbReference type="GO" id="GO:0005737">
    <property type="term" value="C:cytoplasm"/>
    <property type="evidence" value="ECO:0007669"/>
    <property type="project" value="TreeGrafter"/>
</dbReference>
<dbReference type="InterPro" id="IPR050983">
    <property type="entry name" value="GST_Omega/HSP26"/>
</dbReference>
<dbReference type="InterPro" id="IPR036249">
    <property type="entry name" value="Thioredoxin-like_sf"/>
</dbReference>
<dbReference type="EMBL" id="CAJNJA010026024">
    <property type="protein sequence ID" value="CAE7553417.1"/>
    <property type="molecule type" value="Genomic_DNA"/>
</dbReference>
<organism evidence="2 3">
    <name type="scientific">Symbiodinium necroappetens</name>
    <dbReference type="NCBI Taxonomy" id="1628268"/>
    <lineage>
        <taxon>Eukaryota</taxon>
        <taxon>Sar</taxon>
        <taxon>Alveolata</taxon>
        <taxon>Dinophyceae</taxon>
        <taxon>Suessiales</taxon>
        <taxon>Symbiodiniaceae</taxon>
        <taxon>Symbiodinium</taxon>
    </lineage>
</organism>
<dbReference type="OrthoDB" id="4951845at2759"/>
<comment type="caution">
    <text evidence="2">The sequence shown here is derived from an EMBL/GenBank/DDBJ whole genome shotgun (WGS) entry which is preliminary data.</text>
</comment>
<dbReference type="Gene3D" id="1.20.1050.10">
    <property type="match status" value="1"/>
</dbReference>
<dbReference type="Pfam" id="PF13409">
    <property type="entry name" value="GST_N_2"/>
    <property type="match status" value="1"/>
</dbReference>
<proteinExistence type="predicted"/>
<dbReference type="InterPro" id="IPR036282">
    <property type="entry name" value="Glutathione-S-Trfase_C_sf"/>
</dbReference>
<dbReference type="PANTHER" id="PTHR43968:SF14">
    <property type="entry name" value="GLUTATHIONE S-TRANSFERASE"/>
    <property type="match status" value="1"/>
</dbReference>
<dbReference type="SUPFAM" id="SSF52833">
    <property type="entry name" value="Thioredoxin-like"/>
    <property type="match status" value="1"/>
</dbReference>
<dbReference type="AlphaFoldDB" id="A0A812TXE0"/>
<accession>A0A812TXE0</accession>
<evidence type="ECO:0000313" key="2">
    <source>
        <dbReference type="EMBL" id="CAE7553417.1"/>
    </source>
</evidence>
<name>A0A812TXE0_9DINO</name>
<dbReference type="PANTHER" id="PTHR43968">
    <property type="match status" value="1"/>
</dbReference>
<dbReference type="PROSITE" id="PS50404">
    <property type="entry name" value="GST_NTER"/>
    <property type="match status" value="1"/>
</dbReference>
<dbReference type="Gene3D" id="3.40.30.10">
    <property type="entry name" value="Glutaredoxin"/>
    <property type="match status" value="1"/>
</dbReference>
<evidence type="ECO:0000259" key="1">
    <source>
        <dbReference type="PROSITE" id="PS50404"/>
    </source>
</evidence>
<evidence type="ECO:0000313" key="3">
    <source>
        <dbReference type="Proteomes" id="UP000601435"/>
    </source>
</evidence>
<dbReference type="CDD" id="cd00570">
    <property type="entry name" value="GST_N_family"/>
    <property type="match status" value="1"/>
</dbReference>
<reference evidence="2" key="1">
    <citation type="submission" date="2021-02" db="EMBL/GenBank/DDBJ databases">
        <authorList>
            <person name="Dougan E. K."/>
            <person name="Rhodes N."/>
            <person name="Thang M."/>
            <person name="Chan C."/>
        </authorList>
    </citation>
    <scope>NUCLEOTIDE SEQUENCE</scope>
</reference>
<dbReference type="SUPFAM" id="SSF47616">
    <property type="entry name" value="GST C-terminal domain-like"/>
    <property type="match status" value="1"/>
</dbReference>
<sequence length="697" mass="77554">MSSRGTSYAALKATATLESWEGLATQARQTKAGEQVLKSWEDRVEGLIPHTDAKVRYFGKDRSKPRVKIYRDQAAWCPYCQKVWLLLEEKQVDYEVEKVPMRSYGDKPREFMALVPRGLLPAMEIDGKVMTESLDIMFTIEGAFPDPDKPMFPASGPLRDRAAKLLSLERQLFGAWCSYLFRPEMPLIGGSERDFTSALQAVDSELAKNTESPFFLPYQHPTIVDMQYVSHVERAVASAMYYKGYDVRKKFAHIDEWLSAYEKLPHYMATKSDYYTHCMDIPPQYGPCFSNDNAEAVRAREDIDPQSAKLPAQWQTSVEPPTPEQLERSEEDYRIEAAMRLTENQQAVTRFCCCAAGGDVGSWARGNPTKCELADPYARPNDDYAAGVNVVLRSIATALLKGDPSPVLSIKASVEKEAKMSGRDLEVIADCICYLRDRVGSPRDLSMPAAKILRAHLAEAVRQRKGYIINGSPPQQEPANRARRPKWRLCFRLDRQTVSAKESLEHLAPKYQHDFFLTVVDPPATGSFRESPPAPFFASRVACHVADLVASRPMIAQLAGRSFEGKALASIGAECMAAGLCAAMLGAKIAFVCERSLEPHVQHNVRLFRRDTLDYTKTKTNVLAVAPCSPGRCGHLEAEVLSEKLQAPSLDMVVLTEVSFARVVGDFGGLVGNRRGEVCRVSGAGDFPRAFSRGEPL</sequence>
<protein>
    <submittedName>
        <fullName evidence="2">DHAR1 protein</fullName>
    </submittedName>
</protein>
<keyword evidence="3" id="KW-1185">Reference proteome</keyword>